<dbReference type="PRINTS" id="PR01415">
    <property type="entry name" value="ANKYRIN"/>
</dbReference>
<proteinExistence type="predicted"/>
<accession>A0A2K3NND9</accession>
<dbReference type="PANTHER" id="PTHR24173">
    <property type="entry name" value="ANKYRIN REPEAT CONTAINING"/>
    <property type="match status" value="1"/>
</dbReference>
<feature type="repeat" description="ANK" evidence="4">
    <location>
        <begin position="171"/>
        <end position="203"/>
    </location>
</feature>
<name>A0A2K3NND9_TRIPR</name>
<feature type="repeat" description="ANK" evidence="4">
    <location>
        <begin position="79"/>
        <end position="103"/>
    </location>
</feature>
<gene>
    <name evidence="5" type="ORF">L195_g000975</name>
</gene>
<feature type="repeat" description="ANK" evidence="4">
    <location>
        <begin position="43"/>
        <end position="75"/>
    </location>
</feature>
<feature type="repeat" description="ANK" evidence="4">
    <location>
        <begin position="204"/>
        <end position="236"/>
    </location>
</feature>
<dbReference type="GO" id="GO:0000502">
    <property type="term" value="C:proteasome complex"/>
    <property type="evidence" value="ECO:0007669"/>
    <property type="project" value="UniProtKB-KW"/>
</dbReference>
<evidence type="ECO:0000256" key="1">
    <source>
        <dbReference type="ARBA" id="ARBA00004413"/>
    </source>
</evidence>
<organism evidence="5 6">
    <name type="scientific">Trifolium pratense</name>
    <name type="common">Red clover</name>
    <dbReference type="NCBI Taxonomy" id="57577"/>
    <lineage>
        <taxon>Eukaryota</taxon>
        <taxon>Viridiplantae</taxon>
        <taxon>Streptophyta</taxon>
        <taxon>Embryophyta</taxon>
        <taxon>Tracheophyta</taxon>
        <taxon>Spermatophyta</taxon>
        <taxon>Magnoliopsida</taxon>
        <taxon>eudicotyledons</taxon>
        <taxon>Gunneridae</taxon>
        <taxon>Pentapetalae</taxon>
        <taxon>rosids</taxon>
        <taxon>fabids</taxon>
        <taxon>Fabales</taxon>
        <taxon>Fabaceae</taxon>
        <taxon>Papilionoideae</taxon>
        <taxon>50 kb inversion clade</taxon>
        <taxon>NPAAA clade</taxon>
        <taxon>Hologalegina</taxon>
        <taxon>IRL clade</taxon>
        <taxon>Trifolieae</taxon>
        <taxon>Trifolium</taxon>
    </lineage>
</organism>
<dbReference type="Proteomes" id="UP000236291">
    <property type="component" value="Unassembled WGS sequence"/>
</dbReference>
<reference evidence="5 6" key="2">
    <citation type="journal article" date="2017" name="Front. Plant Sci.">
        <title>Gene Classification and Mining of Molecular Markers Useful in Red Clover (Trifolium pratense) Breeding.</title>
        <authorList>
            <person name="Istvanek J."/>
            <person name="Dluhosova J."/>
            <person name="Dluhos P."/>
            <person name="Patkova L."/>
            <person name="Nedelnik J."/>
            <person name="Repkova J."/>
        </authorList>
    </citation>
    <scope>NUCLEOTIDE SEQUENCE [LARGE SCALE GENOMIC DNA]</scope>
    <source>
        <strain evidence="6">cv. Tatra</strain>
        <tissue evidence="5">Young leaves</tissue>
    </source>
</reference>
<dbReference type="Pfam" id="PF00023">
    <property type="entry name" value="Ank"/>
    <property type="match status" value="1"/>
</dbReference>
<protein>
    <submittedName>
        <fullName evidence="5">26S proteasome non-ATPase regulatory subunit 10-like protein</fullName>
    </submittedName>
</protein>
<reference evidence="5 6" key="1">
    <citation type="journal article" date="2014" name="Am. J. Bot.">
        <title>Genome assembly and annotation for red clover (Trifolium pratense; Fabaceae).</title>
        <authorList>
            <person name="Istvanek J."/>
            <person name="Jaros M."/>
            <person name="Krenek A."/>
            <person name="Repkova J."/>
        </authorList>
    </citation>
    <scope>NUCLEOTIDE SEQUENCE [LARGE SCALE GENOMIC DNA]</scope>
    <source>
        <strain evidence="6">cv. Tatra</strain>
        <tissue evidence="5">Young leaves</tissue>
    </source>
</reference>
<evidence type="ECO:0000256" key="4">
    <source>
        <dbReference type="PROSITE-ProRule" id="PRU00023"/>
    </source>
</evidence>
<comment type="caution">
    <text evidence="5">The sequence shown here is derived from an EMBL/GenBank/DDBJ whole genome shotgun (WGS) entry which is preliminary data.</text>
</comment>
<dbReference type="EMBL" id="ASHM01000368">
    <property type="protein sequence ID" value="PNY04551.1"/>
    <property type="molecule type" value="Genomic_DNA"/>
</dbReference>
<dbReference type="SMART" id="SM00248">
    <property type="entry name" value="ANK"/>
    <property type="match status" value="5"/>
</dbReference>
<dbReference type="PANTHER" id="PTHR24173:SF74">
    <property type="entry name" value="ANKYRIN REPEAT DOMAIN-CONTAINING PROTEIN 16"/>
    <property type="match status" value="1"/>
</dbReference>
<dbReference type="PROSITE" id="PS50297">
    <property type="entry name" value="ANK_REP_REGION"/>
    <property type="match status" value="5"/>
</dbReference>
<dbReference type="AlphaFoldDB" id="A0A2K3NND9"/>
<dbReference type="Pfam" id="PF12796">
    <property type="entry name" value="Ank_2"/>
    <property type="match status" value="2"/>
</dbReference>
<keyword evidence="3 4" id="KW-0040">ANK repeat</keyword>
<comment type="subcellular location">
    <subcellularLocation>
        <location evidence="1">Cell membrane</location>
        <topology evidence="1">Peripheral membrane protein</topology>
        <orientation evidence="1">Cytoplasmic side</orientation>
    </subcellularLocation>
</comment>
<dbReference type="GO" id="GO:0005886">
    <property type="term" value="C:plasma membrane"/>
    <property type="evidence" value="ECO:0007669"/>
    <property type="project" value="UniProtKB-SubCell"/>
</dbReference>
<feature type="repeat" description="ANK" evidence="4">
    <location>
        <begin position="237"/>
        <end position="269"/>
    </location>
</feature>
<dbReference type="ExpressionAtlas" id="A0A2K3NND9">
    <property type="expression patterns" value="baseline"/>
</dbReference>
<dbReference type="InterPro" id="IPR002110">
    <property type="entry name" value="Ankyrin_rpt"/>
</dbReference>
<evidence type="ECO:0000313" key="5">
    <source>
        <dbReference type="EMBL" id="PNY04551.1"/>
    </source>
</evidence>
<dbReference type="Gene3D" id="1.25.40.20">
    <property type="entry name" value="Ankyrin repeat-containing domain"/>
    <property type="match status" value="3"/>
</dbReference>
<evidence type="ECO:0000256" key="3">
    <source>
        <dbReference type="ARBA" id="ARBA00023043"/>
    </source>
</evidence>
<dbReference type="InterPro" id="IPR036770">
    <property type="entry name" value="Ankyrin_rpt-contain_sf"/>
</dbReference>
<dbReference type="STRING" id="57577.A0A2K3NND9"/>
<sequence>MEIDSENIKEKDLFKAAEEGDSSIFESLSPQSLSKSLSLTNEDARSLLHVATSSGHSKVVKILLSCDASAEVINSADEEGWAPLHSAASIGNLEILEALLNKGLHYKKGRCGLVSESHNSCYKDSSTDRARTNDEESLVNYNDMEPKVLKVYSRRPKAAVKRADVNIKNNGGRTALHYAASKGRMKIAEKLISHNANINIKDKVGCTPLHRAASTGNSELCEFFIEEGADVDAVDRAGQTPLMNAVICYNKVVALLLIRHGADVDVEDKEGYTVLGRVTDDGFRTILIDAAKTMLE</sequence>
<keyword evidence="5" id="KW-0647">Proteasome</keyword>
<evidence type="ECO:0000256" key="2">
    <source>
        <dbReference type="ARBA" id="ARBA00022737"/>
    </source>
</evidence>
<evidence type="ECO:0000313" key="6">
    <source>
        <dbReference type="Proteomes" id="UP000236291"/>
    </source>
</evidence>
<dbReference type="PROSITE" id="PS50088">
    <property type="entry name" value="ANK_REPEAT"/>
    <property type="match status" value="5"/>
</dbReference>
<keyword evidence="2" id="KW-0677">Repeat</keyword>
<dbReference type="SUPFAM" id="SSF48403">
    <property type="entry name" value="Ankyrin repeat"/>
    <property type="match status" value="1"/>
</dbReference>